<accession>A0ABQ6P4A6</accession>
<evidence type="ECO:0000313" key="2">
    <source>
        <dbReference type="EMBL" id="GMM59249.1"/>
    </source>
</evidence>
<keyword evidence="3" id="KW-1185">Reference proteome</keyword>
<keyword evidence="1" id="KW-1133">Transmembrane helix</keyword>
<dbReference type="RefSeq" id="WP_317973113.1">
    <property type="nucleotide sequence ID" value="NZ_BTFW01000001.1"/>
</dbReference>
<gene>
    <name evidence="2" type="ORF">NUTIK01_00260</name>
</gene>
<keyword evidence="1" id="KW-0472">Membrane</keyword>
<keyword evidence="1" id="KW-0812">Transmembrane</keyword>
<comment type="caution">
    <text evidence="2">The sequence shown here is derived from an EMBL/GenBank/DDBJ whole genome shotgun (WGS) entry which is preliminary data.</text>
</comment>
<evidence type="ECO:0000256" key="1">
    <source>
        <dbReference type="SAM" id="Phobius"/>
    </source>
</evidence>
<reference evidence="2 3" key="1">
    <citation type="submission" date="2023-06" db="EMBL/GenBank/DDBJ databases">
        <title>Draft genome sequence of Novosphingobium sp. strain IK01.</title>
        <authorList>
            <person name="Hatamoto M."/>
            <person name="Ikarashi T."/>
            <person name="Yamaguchi T."/>
        </authorList>
    </citation>
    <scope>NUCLEOTIDE SEQUENCE [LARGE SCALE GENOMIC DNA]</scope>
    <source>
        <strain evidence="2 3">IK01</strain>
    </source>
</reference>
<name>A0ABQ6P4A6_9SPHN</name>
<proteinExistence type="predicted"/>
<dbReference type="Proteomes" id="UP001187221">
    <property type="component" value="Unassembled WGS sequence"/>
</dbReference>
<dbReference type="EMBL" id="BTFW01000001">
    <property type="protein sequence ID" value="GMM59249.1"/>
    <property type="molecule type" value="Genomic_DNA"/>
</dbReference>
<sequence length="99" mass="10285">MSVLGAMLVLGVPMLTTGLVGVFVGMRSASGRMALREQELQVLARVAAEQAAQNAAQNARLEQRVRILEGLAIGGDPVKNRGLAGGELANVAQADPHLI</sequence>
<feature type="transmembrane region" description="Helical" evidence="1">
    <location>
        <begin position="6"/>
        <end position="26"/>
    </location>
</feature>
<evidence type="ECO:0000313" key="3">
    <source>
        <dbReference type="Proteomes" id="UP001187221"/>
    </source>
</evidence>
<protein>
    <submittedName>
        <fullName evidence="2">Uncharacterized protein</fullName>
    </submittedName>
</protein>
<organism evidence="2 3">
    <name type="scientific">Novosphingobium pituita</name>
    <dbReference type="NCBI Taxonomy" id="3056842"/>
    <lineage>
        <taxon>Bacteria</taxon>
        <taxon>Pseudomonadati</taxon>
        <taxon>Pseudomonadota</taxon>
        <taxon>Alphaproteobacteria</taxon>
        <taxon>Sphingomonadales</taxon>
        <taxon>Sphingomonadaceae</taxon>
        <taxon>Novosphingobium</taxon>
    </lineage>
</organism>